<comment type="function">
    <text evidence="7">May act as a negative regulator of salt tolerance.</text>
</comment>
<accession>A0A9P7YW55</accession>
<feature type="compositionally biased region" description="Basic and acidic residues" evidence="8">
    <location>
        <begin position="591"/>
        <end position="656"/>
    </location>
</feature>
<comment type="similarity">
    <text evidence="2 7">Belongs to the NST1 family.</text>
</comment>
<feature type="region of interest" description="Disordered" evidence="8">
    <location>
        <begin position="583"/>
        <end position="761"/>
    </location>
</feature>
<feature type="compositionally biased region" description="Basic and acidic residues" evidence="8">
    <location>
        <begin position="663"/>
        <end position="742"/>
    </location>
</feature>
<dbReference type="Pfam" id="PF13945">
    <property type="entry name" value="NST1"/>
    <property type="match status" value="1"/>
</dbReference>
<feature type="compositionally biased region" description="Polar residues" evidence="8">
    <location>
        <begin position="18"/>
        <end position="30"/>
    </location>
</feature>
<feature type="compositionally biased region" description="Pro residues" evidence="8">
    <location>
        <begin position="954"/>
        <end position="964"/>
    </location>
</feature>
<evidence type="ECO:0000256" key="7">
    <source>
        <dbReference type="RuleBase" id="RU049441"/>
    </source>
</evidence>
<evidence type="ECO:0000313" key="9">
    <source>
        <dbReference type="EMBL" id="KAG9240772.1"/>
    </source>
</evidence>
<feature type="compositionally biased region" description="Polar residues" evidence="8">
    <location>
        <begin position="808"/>
        <end position="836"/>
    </location>
</feature>
<dbReference type="Proteomes" id="UP000887226">
    <property type="component" value="Unassembled WGS sequence"/>
</dbReference>
<proteinExistence type="inferred from homology"/>
<keyword evidence="4 7" id="KW-0963">Cytoplasm</keyword>
<dbReference type="EMBL" id="MU254348">
    <property type="protein sequence ID" value="KAG9240772.1"/>
    <property type="molecule type" value="Genomic_DNA"/>
</dbReference>
<feature type="region of interest" description="Disordered" evidence="8">
    <location>
        <begin position="1055"/>
        <end position="1095"/>
    </location>
</feature>
<dbReference type="GO" id="GO:0005737">
    <property type="term" value="C:cytoplasm"/>
    <property type="evidence" value="ECO:0007669"/>
    <property type="project" value="UniProtKB-SubCell"/>
</dbReference>
<feature type="region of interest" description="Disordered" evidence="8">
    <location>
        <begin position="1"/>
        <end position="104"/>
    </location>
</feature>
<dbReference type="GO" id="GO:0030041">
    <property type="term" value="P:actin filament polymerization"/>
    <property type="evidence" value="ECO:0007669"/>
    <property type="project" value="TreeGrafter"/>
</dbReference>
<protein>
    <recommendedName>
        <fullName evidence="3 7">Stress response protein NST1</fullName>
    </recommendedName>
</protein>
<dbReference type="PANTHER" id="PTHR45691:SF6">
    <property type="entry name" value="PROTEIN DIAPHANOUS"/>
    <property type="match status" value="1"/>
</dbReference>
<dbReference type="PANTHER" id="PTHR45691">
    <property type="entry name" value="PROTEIN DIAPHANOUS"/>
    <property type="match status" value="1"/>
</dbReference>
<dbReference type="InterPro" id="IPR025279">
    <property type="entry name" value="NST1"/>
</dbReference>
<dbReference type="InterPro" id="IPR051412">
    <property type="entry name" value="Formin_Homology_Diaphanous_sf"/>
</dbReference>
<feature type="compositionally biased region" description="Low complexity" evidence="8">
    <location>
        <begin position="743"/>
        <end position="761"/>
    </location>
</feature>
<dbReference type="OrthoDB" id="21629at2759"/>
<feature type="compositionally biased region" description="Acidic residues" evidence="8">
    <location>
        <begin position="128"/>
        <end position="145"/>
    </location>
</feature>
<evidence type="ECO:0000256" key="2">
    <source>
        <dbReference type="ARBA" id="ARBA00007112"/>
    </source>
</evidence>
<feature type="region of interest" description="Disordered" evidence="8">
    <location>
        <begin position="116"/>
        <end position="230"/>
    </location>
</feature>
<feature type="compositionally biased region" description="Basic residues" evidence="8">
    <location>
        <begin position="465"/>
        <end position="501"/>
    </location>
</feature>
<sequence length="1247" mass="137418">MPVNQRQQTAKSKAPVQVPSSPSTIPTVQIKNKDGSKFINVPSATKTHSADMAQTSTRPNGNAPTGANGSAPTVNRKKQKRREKQAAKLAAEGILPNQAQPSKQVPDLAARVLGMSLDEQHGQNGQFDEAEGEEEMGYYSEDDPAYEGLYGQFSPPNGYTEPAGKKSKKKKNNKAKKNQLPDPPSNHSQPRTNGLAHPTIHNYPPSSLPPLGTNMPRGPGISRERIWNTSSNEERERIKEFWLSLGEEDRKSLVKVEKDAVLKKMKEQQKHSCTCTVCGRKRIAIEEELEVLYDAYYEELEQYANNQGDGVPPMMPPPRRYGAMSGLHPPNCLPLSNCPAPQPSRGRIVKQDEQIEEDEDDEDYEDSEQEEDDEDEDDYDSNEEPEPEEIPRSSHAADFFNFGNSLTVKGGILTVADDLLKNDGKKFIEMMEQLAERRMAREEDAEAQKQQAYANYSHPPNGMHSHSHGYHNQPHNHSHGHSHSHHPHNHNHPHSHPHPHPHPPPQAPPLQDDEEYDDEEEEDDEEYSSQDEDYDDDEMPDTMTEEQRMEEGRRMFQIFAARMFEQRVLTAYKEKVARERQEQLLQEMEDEKQADSQKKAKKAKDAQKKKEKLAQKKQALAEEKAQKEAVKAAEEAALRAAEEQKLQEQRSKAEEKRKKKEAQKKAEEEERLKKEAEKQRRAQEQKDRQAEAERKQREAKEKEKLQKEQARLKEKEAKEAKERELKERKDKQDIEKREKEAKAQQLREQQAAQQAAQKSAALATQAVKRAPVPIPVNLLPQSVAAPSPHIPIATPALPKAPTPGRLRTVSQQGSSNSGPSVPQTPQTVGISQNVSPVPSAPLQGSPVPIGTKTQPFPFLHEPQAKSPIHSALKGQGPPGMLPTTFSGLPNMNMNMGYPPPPGLPMNMPPGFGGRLPHEFMYPQQQSMSASFRPPMSGPNGMPMHPSMLQGGRGFPPPQPPPGFPGSPNLSNVNPIGTSFAKDSTFGHSRQASASFENPLATQPPAQPIARPGPINRPSSIVHGRKSGETANEPEETDAHLGSSALLDGSDEQIPAAGARRQSAAPRHNFAPGNPFGMDSPGAFPSPNASFNTWGGPQIPFGSSSLPGSSFTGGWLPSTSTSFGAVGGSSAIRAGQPRSVTVRQLACRACNNLEASSPDGFVDIKAIQEEIAALKQPSDLSISETELIDICDTEGNAINGGGTFETRNENDGRQFIRHELDNPKARRPLGTPGEIGSPIVGVPSRFFS</sequence>
<feature type="region of interest" description="Disordered" evidence="8">
    <location>
        <begin position="455"/>
        <end position="551"/>
    </location>
</feature>
<evidence type="ECO:0000256" key="6">
    <source>
        <dbReference type="ARBA" id="ARBA00023054"/>
    </source>
</evidence>
<feature type="region of interest" description="Disordered" evidence="8">
    <location>
        <begin position="795"/>
        <end position="854"/>
    </location>
</feature>
<feature type="compositionally biased region" description="Polar residues" evidence="8">
    <location>
        <begin position="42"/>
        <end position="73"/>
    </location>
</feature>
<reference evidence="9" key="1">
    <citation type="journal article" date="2021" name="IMA Fungus">
        <title>Genomic characterization of three marine fungi, including Emericellopsis atlantica sp. nov. with signatures of a generalist lifestyle and marine biomass degradation.</title>
        <authorList>
            <person name="Hagestad O.C."/>
            <person name="Hou L."/>
            <person name="Andersen J.H."/>
            <person name="Hansen E.H."/>
            <person name="Altermark B."/>
            <person name="Li C."/>
            <person name="Kuhnert E."/>
            <person name="Cox R.J."/>
            <person name="Crous P.W."/>
            <person name="Spatafora J.W."/>
            <person name="Lail K."/>
            <person name="Amirebrahimi M."/>
            <person name="Lipzen A."/>
            <person name="Pangilinan J."/>
            <person name="Andreopoulos W."/>
            <person name="Hayes R.D."/>
            <person name="Ng V."/>
            <person name="Grigoriev I.V."/>
            <person name="Jackson S.A."/>
            <person name="Sutton T.D.S."/>
            <person name="Dobson A.D.W."/>
            <person name="Rama T."/>
        </authorList>
    </citation>
    <scope>NUCLEOTIDE SEQUENCE</scope>
    <source>
        <strain evidence="9">TRa3180A</strain>
    </source>
</reference>
<feature type="compositionally biased region" description="Polar residues" evidence="8">
    <location>
        <begin position="1"/>
        <end position="11"/>
    </location>
</feature>
<feature type="region of interest" description="Disordered" evidence="8">
    <location>
        <begin position="305"/>
        <end position="395"/>
    </location>
</feature>
<evidence type="ECO:0000256" key="5">
    <source>
        <dbReference type="ARBA" id="ARBA00023016"/>
    </source>
</evidence>
<dbReference type="GO" id="GO:0005884">
    <property type="term" value="C:actin filament"/>
    <property type="evidence" value="ECO:0007669"/>
    <property type="project" value="TreeGrafter"/>
</dbReference>
<evidence type="ECO:0000256" key="8">
    <source>
        <dbReference type="SAM" id="MobiDB-lite"/>
    </source>
</evidence>
<gene>
    <name evidence="9" type="ORF">BJ878DRAFT_545905</name>
</gene>
<feature type="compositionally biased region" description="Basic residues" evidence="8">
    <location>
        <begin position="165"/>
        <end position="177"/>
    </location>
</feature>
<comment type="subcellular location">
    <subcellularLocation>
        <location evidence="1 7">Cytoplasm</location>
    </subcellularLocation>
</comment>
<keyword evidence="5 7" id="KW-0346">Stress response</keyword>
<evidence type="ECO:0000256" key="3">
    <source>
        <dbReference type="ARBA" id="ARBA00020733"/>
    </source>
</evidence>
<organism evidence="9 10">
    <name type="scientific">Calycina marina</name>
    <dbReference type="NCBI Taxonomy" id="1763456"/>
    <lineage>
        <taxon>Eukaryota</taxon>
        <taxon>Fungi</taxon>
        <taxon>Dikarya</taxon>
        <taxon>Ascomycota</taxon>
        <taxon>Pezizomycotina</taxon>
        <taxon>Leotiomycetes</taxon>
        <taxon>Helotiales</taxon>
        <taxon>Pezizellaceae</taxon>
        <taxon>Calycina</taxon>
    </lineage>
</organism>
<dbReference type="AlphaFoldDB" id="A0A9P7YW55"/>
<feature type="compositionally biased region" description="Acidic residues" evidence="8">
    <location>
        <begin position="511"/>
        <end position="544"/>
    </location>
</feature>
<comment type="caution">
    <text evidence="9">The sequence shown here is derived from an EMBL/GenBank/DDBJ whole genome shotgun (WGS) entry which is preliminary data.</text>
</comment>
<evidence type="ECO:0000256" key="1">
    <source>
        <dbReference type="ARBA" id="ARBA00004496"/>
    </source>
</evidence>
<keyword evidence="6 7" id="KW-0175">Coiled coil</keyword>
<feature type="compositionally biased region" description="Polar residues" evidence="8">
    <location>
        <begin position="985"/>
        <end position="995"/>
    </location>
</feature>
<evidence type="ECO:0000313" key="10">
    <source>
        <dbReference type="Proteomes" id="UP000887226"/>
    </source>
</evidence>
<feature type="region of interest" description="Disordered" evidence="8">
    <location>
        <begin position="944"/>
        <end position="1039"/>
    </location>
</feature>
<evidence type="ECO:0000256" key="4">
    <source>
        <dbReference type="ARBA" id="ARBA00022490"/>
    </source>
</evidence>
<name>A0A9P7YW55_9HELO</name>
<keyword evidence="10" id="KW-1185">Reference proteome</keyword>
<feature type="compositionally biased region" description="Acidic residues" evidence="8">
    <location>
        <begin position="354"/>
        <end position="388"/>
    </location>
</feature>